<keyword evidence="10" id="KW-1185">Reference proteome</keyword>
<dbReference type="PANTHER" id="PTHR30204:SF96">
    <property type="entry name" value="CHROMOSOME-ANCHORING PROTEIN RACA"/>
    <property type="match status" value="1"/>
</dbReference>
<accession>A0A0R1U1Z8</accession>
<keyword evidence="3" id="KW-0479">Metal-binding</keyword>
<keyword evidence="7" id="KW-1133">Transmembrane helix</keyword>
<dbReference type="EMBL" id="AZFT01000002">
    <property type="protein sequence ID" value="KRL87376.1"/>
    <property type="molecule type" value="Genomic_DNA"/>
</dbReference>
<keyword evidence="6" id="KW-0238">DNA-binding</keyword>
<evidence type="ECO:0000256" key="4">
    <source>
        <dbReference type="ARBA" id="ARBA00022982"/>
    </source>
</evidence>
<dbReference type="Gene3D" id="1.10.3820.10">
    <property type="entry name" value="Di-heme elbow motif domain"/>
    <property type="match status" value="1"/>
</dbReference>
<evidence type="ECO:0000313" key="9">
    <source>
        <dbReference type="EMBL" id="KRL87376.1"/>
    </source>
</evidence>
<dbReference type="PROSITE" id="PS50937">
    <property type="entry name" value="HTH_MERR_2"/>
    <property type="match status" value="1"/>
</dbReference>
<keyword evidence="1" id="KW-0813">Transport</keyword>
<dbReference type="SUPFAM" id="SSF46955">
    <property type="entry name" value="Putative DNA-binding domain"/>
    <property type="match status" value="1"/>
</dbReference>
<feature type="transmembrane region" description="Helical" evidence="7">
    <location>
        <begin position="165"/>
        <end position="186"/>
    </location>
</feature>
<keyword evidence="4" id="KW-0249">Electron transport</keyword>
<name>A0A0R1U1Z8_9LACO</name>
<organism evidence="9 10">
    <name type="scientific">Ligilactobacillus apodemi DSM 16634 = JCM 16172</name>
    <dbReference type="NCBI Taxonomy" id="1423724"/>
    <lineage>
        <taxon>Bacteria</taxon>
        <taxon>Bacillati</taxon>
        <taxon>Bacillota</taxon>
        <taxon>Bacilli</taxon>
        <taxon>Lactobacillales</taxon>
        <taxon>Lactobacillaceae</taxon>
        <taxon>Ligilactobacillus</taxon>
    </lineage>
</organism>
<dbReference type="RefSeq" id="WP_025087254.1">
    <property type="nucleotide sequence ID" value="NZ_AZFT01000002.1"/>
</dbReference>
<evidence type="ECO:0000256" key="5">
    <source>
        <dbReference type="ARBA" id="ARBA00023004"/>
    </source>
</evidence>
<reference evidence="9 10" key="1">
    <citation type="journal article" date="2015" name="Genome Announc.">
        <title>Expanding the biotechnology potential of lactobacilli through comparative genomics of 213 strains and associated genera.</title>
        <authorList>
            <person name="Sun Z."/>
            <person name="Harris H.M."/>
            <person name="McCann A."/>
            <person name="Guo C."/>
            <person name="Argimon S."/>
            <person name="Zhang W."/>
            <person name="Yang X."/>
            <person name="Jeffery I.B."/>
            <person name="Cooney J.C."/>
            <person name="Kagawa T.F."/>
            <person name="Liu W."/>
            <person name="Song Y."/>
            <person name="Salvetti E."/>
            <person name="Wrobel A."/>
            <person name="Rasinkangas P."/>
            <person name="Parkhill J."/>
            <person name="Rea M.C."/>
            <person name="O'Sullivan O."/>
            <person name="Ritari J."/>
            <person name="Douillard F.P."/>
            <person name="Paul Ross R."/>
            <person name="Yang R."/>
            <person name="Briner A.E."/>
            <person name="Felis G.E."/>
            <person name="de Vos W.M."/>
            <person name="Barrangou R."/>
            <person name="Klaenhammer T.R."/>
            <person name="Caufield P.W."/>
            <person name="Cui Y."/>
            <person name="Zhang H."/>
            <person name="O'Toole P.W."/>
        </authorList>
    </citation>
    <scope>NUCLEOTIDE SEQUENCE [LARGE SCALE GENOMIC DNA]</scope>
    <source>
        <strain evidence="9 10">DSM 16634</strain>
    </source>
</reference>
<dbReference type="Gene3D" id="1.10.1660.10">
    <property type="match status" value="1"/>
</dbReference>
<dbReference type="InterPro" id="IPR000551">
    <property type="entry name" value="MerR-type_HTH_dom"/>
</dbReference>
<dbReference type="Proteomes" id="UP000051324">
    <property type="component" value="Unassembled WGS sequence"/>
</dbReference>
<dbReference type="InterPro" id="IPR009061">
    <property type="entry name" value="DNA-bd_dom_put_sf"/>
</dbReference>
<evidence type="ECO:0000256" key="3">
    <source>
        <dbReference type="ARBA" id="ARBA00022723"/>
    </source>
</evidence>
<dbReference type="AlphaFoldDB" id="A0A0R1U1Z8"/>
<dbReference type="OrthoDB" id="1894615at2"/>
<comment type="caution">
    <text evidence="9">The sequence shown here is derived from an EMBL/GenBank/DDBJ whole genome shotgun (WGS) entry which is preliminary data.</text>
</comment>
<evidence type="ECO:0000313" key="10">
    <source>
        <dbReference type="Proteomes" id="UP000051324"/>
    </source>
</evidence>
<dbReference type="PRINTS" id="PR00040">
    <property type="entry name" value="HTHMERR"/>
</dbReference>
<dbReference type="GO" id="GO:0003700">
    <property type="term" value="F:DNA-binding transcription factor activity"/>
    <property type="evidence" value="ECO:0007669"/>
    <property type="project" value="InterPro"/>
</dbReference>
<dbReference type="InterPro" id="IPR038266">
    <property type="entry name" value="NapC/NirT_cytc_sf"/>
</dbReference>
<evidence type="ECO:0000259" key="8">
    <source>
        <dbReference type="PROSITE" id="PS50937"/>
    </source>
</evidence>
<keyword evidence="2" id="KW-0349">Heme</keyword>
<evidence type="ECO:0000256" key="2">
    <source>
        <dbReference type="ARBA" id="ARBA00022617"/>
    </source>
</evidence>
<keyword evidence="5" id="KW-0408">Iron</keyword>
<gene>
    <name evidence="9" type="ORF">FC32_GL001603</name>
</gene>
<dbReference type="eggNOG" id="COG0789">
    <property type="taxonomic scope" value="Bacteria"/>
</dbReference>
<dbReference type="Pfam" id="PF13411">
    <property type="entry name" value="MerR_1"/>
    <property type="match status" value="1"/>
</dbReference>
<keyword evidence="7" id="KW-0472">Membrane</keyword>
<dbReference type="PATRIC" id="fig|1423724.4.peg.1668"/>
<dbReference type="GO" id="GO:0046872">
    <property type="term" value="F:metal ion binding"/>
    <property type="evidence" value="ECO:0007669"/>
    <property type="project" value="UniProtKB-KW"/>
</dbReference>
<keyword evidence="7" id="KW-0812">Transmembrane</keyword>
<dbReference type="SMART" id="SM00422">
    <property type="entry name" value="HTH_MERR"/>
    <property type="match status" value="1"/>
</dbReference>
<proteinExistence type="predicted"/>
<dbReference type="PANTHER" id="PTHR30204">
    <property type="entry name" value="REDOX-CYCLING DRUG-SENSING TRANSCRIPTIONAL ACTIVATOR SOXR"/>
    <property type="match status" value="1"/>
</dbReference>
<sequence>MYTSGQLAKKCQVTLRTVQYYDKQGLLAAKRTASDRRMYDDTQVQRLNLILTYKELGFTLKDIKQLLDTKESTKILQTMLARQQAQNEKVLIQAKKRAAELNYLAKNLADFPVFPGNLARGVTINMENAKHLRNLRLKMVIIGILIDVILWGSVIYVILTGHSWWLIGGAIGLTLLLVTGLVRYYYRRVAYICPNCHFEFNPSYREFFWSAHTPRTRKLTCPNCHQTSFCPEIYAKK</sequence>
<dbReference type="InterPro" id="IPR047057">
    <property type="entry name" value="MerR_fam"/>
</dbReference>
<protein>
    <submittedName>
        <fullName evidence="9">Transcriptional regulator</fullName>
    </submittedName>
</protein>
<evidence type="ECO:0000256" key="7">
    <source>
        <dbReference type="SAM" id="Phobius"/>
    </source>
</evidence>
<feature type="transmembrane region" description="Helical" evidence="7">
    <location>
        <begin position="139"/>
        <end position="159"/>
    </location>
</feature>
<evidence type="ECO:0000256" key="1">
    <source>
        <dbReference type="ARBA" id="ARBA00022448"/>
    </source>
</evidence>
<feature type="domain" description="HTH merR-type" evidence="8">
    <location>
        <begin position="1"/>
        <end position="69"/>
    </location>
</feature>
<dbReference type="STRING" id="1423724.FC32_GL001603"/>
<dbReference type="GO" id="GO:0003677">
    <property type="term" value="F:DNA binding"/>
    <property type="evidence" value="ECO:0007669"/>
    <property type="project" value="UniProtKB-KW"/>
</dbReference>
<evidence type="ECO:0000256" key="6">
    <source>
        <dbReference type="ARBA" id="ARBA00023125"/>
    </source>
</evidence>
<dbReference type="CDD" id="cd01106">
    <property type="entry name" value="HTH_TipAL-Mta"/>
    <property type="match status" value="1"/>
</dbReference>